<dbReference type="Gene3D" id="3.40.50.1820">
    <property type="entry name" value="alpha/beta hydrolase"/>
    <property type="match status" value="1"/>
</dbReference>
<dbReference type="EMBL" id="WAAO01000001">
    <property type="protein sequence ID" value="KAB1866945.1"/>
    <property type="molecule type" value="Genomic_DNA"/>
</dbReference>
<feature type="domain" description="AB hydrolase-1" evidence="4">
    <location>
        <begin position="121"/>
        <end position="391"/>
    </location>
</feature>
<protein>
    <submittedName>
        <fullName evidence="5">Alpha/beta fold hydrolase</fullName>
    </submittedName>
</protein>
<proteinExistence type="inferred from homology"/>
<gene>
    <name evidence="5" type="ORF">F6A08_03820</name>
</gene>
<dbReference type="InterPro" id="IPR050266">
    <property type="entry name" value="AB_hydrolase_sf"/>
</dbReference>
<comment type="caution">
    <text evidence="5">The sequence shown here is derived from an EMBL/GenBank/DDBJ whole genome shotgun (WGS) entry which is preliminary data.</text>
</comment>
<comment type="similarity">
    <text evidence="1">Belongs to the peptidase S33 family.</text>
</comment>
<organism evidence="5 6">
    <name type="scientific">Microbacterium algeriense</name>
    <dbReference type="NCBI Taxonomy" id="2615184"/>
    <lineage>
        <taxon>Bacteria</taxon>
        <taxon>Bacillati</taxon>
        <taxon>Actinomycetota</taxon>
        <taxon>Actinomycetes</taxon>
        <taxon>Micrococcales</taxon>
        <taxon>Microbacteriaceae</taxon>
        <taxon>Microbacterium</taxon>
    </lineage>
</organism>
<dbReference type="GO" id="GO:0016787">
    <property type="term" value="F:hydrolase activity"/>
    <property type="evidence" value="ECO:0007669"/>
    <property type="project" value="UniProtKB-KW"/>
</dbReference>
<feature type="region of interest" description="Disordered" evidence="3">
    <location>
        <begin position="20"/>
        <end position="52"/>
    </location>
</feature>
<dbReference type="PANTHER" id="PTHR43798:SF33">
    <property type="entry name" value="HYDROLASE, PUTATIVE (AFU_ORTHOLOGUE AFUA_2G14860)-RELATED"/>
    <property type="match status" value="1"/>
</dbReference>
<sequence length="410" mass="44737">MIQTPGQGLTFQKIAPATASAAMTPTIHRTTRTHRFIPPDPSGSDAAQTGRAARVRTYRASASGAVAGRPYADDMSEDAGRAVIADLSRIPNPDAIDRTAFVELGGVEQFVSIRGRSAANPVLIVCHGGPALPSLPSSWIWQRAVEDYFTVVNYDQRASGKSAGSVTEGMDLRVDRYVDDLEELIAWVQDELGVRKVGVLGHSWGTILGLTLAERRPDLLWAYIGVGQVISGPENEAESFGFAMRSAIADQNRQAIAELQGLGDYPGTEPLTMDRIVTCRRWAQYYGGLSAYRSDFAYFTESQELSPYYTDSDLSLIGVGQRATMPQVLPALLGFDARDRTAFEVPMLQFLGRHDWTTPTGPVARWLEHVTAPATHVVWFENSAHLCMFEEPGKFVVSLVTHALPHAAAE</sequence>
<dbReference type="InterPro" id="IPR002410">
    <property type="entry name" value="Peptidase_S33"/>
</dbReference>
<name>A0ABQ6V982_9MICO</name>
<evidence type="ECO:0000256" key="3">
    <source>
        <dbReference type="SAM" id="MobiDB-lite"/>
    </source>
</evidence>
<dbReference type="InterPro" id="IPR000073">
    <property type="entry name" value="AB_hydrolase_1"/>
</dbReference>
<evidence type="ECO:0000256" key="2">
    <source>
        <dbReference type="ARBA" id="ARBA00022801"/>
    </source>
</evidence>
<dbReference type="PRINTS" id="PR00793">
    <property type="entry name" value="PROAMNOPTASE"/>
</dbReference>
<dbReference type="SUPFAM" id="SSF53474">
    <property type="entry name" value="alpha/beta-Hydrolases"/>
    <property type="match status" value="1"/>
</dbReference>
<accession>A0ABQ6V982</accession>
<dbReference type="Pfam" id="PF00561">
    <property type="entry name" value="Abhydrolase_1"/>
    <property type="match status" value="1"/>
</dbReference>
<dbReference type="InterPro" id="IPR029058">
    <property type="entry name" value="AB_hydrolase_fold"/>
</dbReference>
<dbReference type="PANTHER" id="PTHR43798">
    <property type="entry name" value="MONOACYLGLYCEROL LIPASE"/>
    <property type="match status" value="1"/>
</dbReference>
<dbReference type="Proteomes" id="UP000478836">
    <property type="component" value="Unassembled WGS sequence"/>
</dbReference>
<evidence type="ECO:0000259" key="4">
    <source>
        <dbReference type="Pfam" id="PF00561"/>
    </source>
</evidence>
<keyword evidence="6" id="KW-1185">Reference proteome</keyword>
<evidence type="ECO:0000256" key="1">
    <source>
        <dbReference type="ARBA" id="ARBA00010088"/>
    </source>
</evidence>
<evidence type="ECO:0000313" key="6">
    <source>
        <dbReference type="Proteomes" id="UP000478836"/>
    </source>
</evidence>
<keyword evidence="2 5" id="KW-0378">Hydrolase</keyword>
<evidence type="ECO:0000313" key="5">
    <source>
        <dbReference type="EMBL" id="KAB1866945.1"/>
    </source>
</evidence>
<reference evidence="6" key="1">
    <citation type="submission" date="2019-09" db="EMBL/GenBank/DDBJ databases">
        <title>Whole genome sequencing of Microbacterium maritypicum.</title>
        <authorList>
            <person name="Lenchi N."/>
        </authorList>
    </citation>
    <scope>NUCLEOTIDE SEQUENCE [LARGE SCALE GENOMIC DNA]</scope>
    <source>
        <strain evidence="6">G1</strain>
    </source>
</reference>